<dbReference type="Gene3D" id="3.30.565.10">
    <property type="entry name" value="Histidine kinase-like ATPase, C-terminal domain"/>
    <property type="match status" value="1"/>
</dbReference>
<dbReference type="PANTHER" id="PTHR40448:SF1">
    <property type="entry name" value="TWO-COMPONENT SENSOR HISTIDINE KINASE"/>
    <property type="match status" value="1"/>
</dbReference>
<dbReference type="RefSeq" id="WP_209878299.1">
    <property type="nucleotide sequence ID" value="NZ_JAGGLV010000025.1"/>
</dbReference>
<protein>
    <recommendedName>
        <fullName evidence="2">Sensor histidine kinase NatK-like C-terminal domain-containing protein</fullName>
    </recommendedName>
</protein>
<keyword evidence="1" id="KW-1133">Transmembrane helix</keyword>
<evidence type="ECO:0000259" key="2">
    <source>
        <dbReference type="Pfam" id="PF14501"/>
    </source>
</evidence>
<feature type="transmembrane region" description="Helical" evidence="1">
    <location>
        <begin position="85"/>
        <end position="105"/>
    </location>
</feature>
<sequence>MNSVLLDEIIYLAVLPLLSVILHLFFSRFFPCRVESRLRLTAFYILYIGVHALLHHSSLSALPLMAGNIGLILGLSLLYKGSLAWRLYAAVFISAVIILSDAAVPLPHTNFGYRLGLLLSKLLKLLLVLLLRRLVKDEGRGQPTGWLGSVVLLCPCLSIAVLLQLSGSPFFQLYPQLFPVVPALLLAINLLVFLLIDRVLSAQSERSQRLLLEQQNSYYLNQYHRNREFQEEALRFRHDFNHILLGLRSRILSGEEAASTAELDALLGSTGQAQAYCNTGNPVIDSILDYKRQEASATEIDLRLELSLPPRMMLDTAVISVILGNALDNALEAVSLIPKEQGTERYIAVHMHYLNASLFIRIQNPYSGSVLQGPGGELLTTKSDKRSHGIGLRNIRQTMERAGGLFQLAYSGQLFQLELVLFHIERDQRGGGQVSEGE</sequence>
<keyword evidence="4" id="KW-1185">Reference proteome</keyword>
<dbReference type="SUPFAM" id="SSF55874">
    <property type="entry name" value="ATPase domain of HSP90 chaperone/DNA topoisomerase II/histidine kinase"/>
    <property type="match status" value="1"/>
</dbReference>
<dbReference type="CDD" id="cd16935">
    <property type="entry name" value="HATPase_AgrC-ComD-like"/>
    <property type="match status" value="1"/>
</dbReference>
<evidence type="ECO:0000256" key="1">
    <source>
        <dbReference type="SAM" id="Phobius"/>
    </source>
</evidence>
<dbReference type="Pfam" id="PF14501">
    <property type="entry name" value="HATPase_c_5"/>
    <property type="match status" value="1"/>
</dbReference>
<feature type="domain" description="Sensor histidine kinase NatK-like C-terminal" evidence="2">
    <location>
        <begin position="317"/>
        <end position="421"/>
    </location>
</feature>
<comment type="caution">
    <text evidence="3">The sequence shown here is derived from an EMBL/GenBank/DDBJ whole genome shotgun (WGS) entry which is preliminary data.</text>
</comment>
<dbReference type="InterPro" id="IPR032834">
    <property type="entry name" value="NatK-like_C"/>
</dbReference>
<dbReference type="PANTHER" id="PTHR40448">
    <property type="entry name" value="TWO-COMPONENT SENSOR HISTIDINE KINASE"/>
    <property type="match status" value="1"/>
</dbReference>
<dbReference type="Proteomes" id="UP000773462">
    <property type="component" value="Unassembled WGS sequence"/>
</dbReference>
<evidence type="ECO:0000313" key="3">
    <source>
        <dbReference type="EMBL" id="MBP2115315.1"/>
    </source>
</evidence>
<feature type="transmembrane region" description="Helical" evidence="1">
    <location>
        <begin position="111"/>
        <end position="131"/>
    </location>
</feature>
<feature type="transmembrane region" description="Helical" evidence="1">
    <location>
        <begin position="6"/>
        <end position="26"/>
    </location>
</feature>
<keyword evidence="1" id="KW-0472">Membrane</keyword>
<name>A0ABS4P0U2_9BACL</name>
<proteinExistence type="predicted"/>
<keyword evidence="1" id="KW-0812">Transmembrane</keyword>
<organism evidence="3 4">
    <name type="scientific">Paenibacillus silagei</name>
    <dbReference type="NCBI Taxonomy" id="1670801"/>
    <lineage>
        <taxon>Bacteria</taxon>
        <taxon>Bacillati</taxon>
        <taxon>Bacillota</taxon>
        <taxon>Bacilli</taxon>
        <taxon>Bacillales</taxon>
        <taxon>Paenibacillaceae</taxon>
        <taxon>Paenibacillus</taxon>
    </lineage>
</organism>
<feature type="transmembrane region" description="Helical" evidence="1">
    <location>
        <begin position="177"/>
        <end position="196"/>
    </location>
</feature>
<feature type="transmembrane region" description="Helical" evidence="1">
    <location>
        <begin position="143"/>
        <end position="165"/>
    </location>
</feature>
<dbReference type="InterPro" id="IPR036890">
    <property type="entry name" value="HATPase_C_sf"/>
</dbReference>
<evidence type="ECO:0000313" key="4">
    <source>
        <dbReference type="Proteomes" id="UP000773462"/>
    </source>
</evidence>
<feature type="transmembrane region" description="Helical" evidence="1">
    <location>
        <begin position="38"/>
        <end position="54"/>
    </location>
</feature>
<dbReference type="EMBL" id="JAGGLV010000025">
    <property type="protein sequence ID" value="MBP2115315.1"/>
    <property type="molecule type" value="Genomic_DNA"/>
</dbReference>
<accession>A0ABS4P0U2</accession>
<feature type="transmembrane region" description="Helical" evidence="1">
    <location>
        <begin position="60"/>
        <end position="78"/>
    </location>
</feature>
<reference evidence="3 4" key="1">
    <citation type="submission" date="2021-03" db="EMBL/GenBank/DDBJ databases">
        <title>Genomic Encyclopedia of Type Strains, Phase IV (KMG-IV): sequencing the most valuable type-strain genomes for metagenomic binning, comparative biology and taxonomic classification.</title>
        <authorList>
            <person name="Goeker M."/>
        </authorList>
    </citation>
    <scope>NUCLEOTIDE SEQUENCE [LARGE SCALE GENOMIC DNA]</scope>
    <source>
        <strain evidence="3 4">DSM 101953</strain>
    </source>
</reference>
<gene>
    <name evidence="3" type="ORF">J2Z70_005502</name>
</gene>